<dbReference type="OrthoDB" id="2425836at2759"/>
<name>A0A9N9N3R7_9GLOM</name>
<feature type="non-terminal residue" evidence="1">
    <location>
        <position position="215"/>
    </location>
</feature>
<sequence length="215" mass="24658">WQPIKEVTYMLEANDATLADCFIYLIKLAVAIDHLPDINTFKIPAIHIFNHRYEKFLHPLYILAYYIHPQYRGKGLKDNGFHTAALTSLELWQNLGHTRSEEGMAKIRSYYMTNIRHELNLFGKELTEVDLRDACNITSIGNIISCEGDQTRVSEENSLDNTISDCSATLLIKEIIDLTAEENSLETVQIISPADLDYNPYDVLNSFLERESQNQ</sequence>
<proteinExistence type="predicted"/>
<dbReference type="Proteomes" id="UP000789342">
    <property type="component" value="Unassembled WGS sequence"/>
</dbReference>
<evidence type="ECO:0000313" key="2">
    <source>
        <dbReference type="Proteomes" id="UP000789342"/>
    </source>
</evidence>
<keyword evidence="2" id="KW-1185">Reference proteome</keyword>
<accession>A0A9N9N3R7</accession>
<dbReference type="AlphaFoldDB" id="A0A9N9N3R7"/>
<organism evidence="1 2">
    <name type="scientific">Acaulospora morrowiae</name>
    <dbReference type="NCBI Taxonomy" id="94023"/>
    <lineage>
        <taxon>Eukaryota</taxon>
        <taxon>Fungi</taxon>
        <taxon>Fungi incertae sedis</taxon>
        <taxon>Mucoromycota</taxon>
        <taxon>Glomeromycotina</taxon>
        <taxon>Glomeromycetes</taxon>
        <taxon>Diversisporales</taxon>
        <taxon>Acaulosporaceae</taxon>
        <taxon>Acaulospora</taxon>
    </lineage>
</organism>
<dbReference type="EMBL" id="CAJVPV010016645">
    <property type="protein sequence ID" value="CAG8699122.1"/>
    <property type="molecule type" value="Genomic_DNA"/>
</dbReference>
<gene>
    <name evidence="1" type="ORF">AMORRO_LOCUS12019</name>
</gene>
<protein>
    <submittedName>
        <fullName evidence="1">2766_t:CDS:1</fullName>
    </submittedName>
</protein>
<comment type="caution">
    <text evidence="1">The sequence shown here is derived from an EMBL/GenBank/DDBJ whole genome shotgun (WGS) entry which is preliminary data.</text>
</comment>
<evidence type="ECO:0000313" key="1">
    <source>
        <dbReference type="EMBL" id="CAG8699122.1"/>
    </source>
</evidence>
<reference evidence="1" key="1">
    <citation type="submission" date="2021-06" db="EMBL/GenBank/DDBJ databases">
        <authorList>
            <person name="Kallberg Y."/>
            <person name="Tangrot J."/>
            <person name="Rosling A."/>
        </authorList>
    </citation>
    <scope>NUCLEOTIDE SEQUENCE</scope>
    <source>
        <strain evidence="1">CL551</strain>
    </source>
</reference>